<dbReference type="InterPro" id="IPR029063">
    <property type="entry name" value="SAM-dependent_MTases_sf"/>
</dbReference>
<accession>A0A9Q0R630</accession>
<dbReference type="PROSITE" id="PS50222">
    <property type="entry name" value="EF_HAND_2"/>
    <property type="match status" value="3"/>
</dbReference>
<feature type="region of interest" description="Disordered" evidence="3">
    <location>
        <begin position="472"/>
        <end position="508"/>
    </location>
</feature>
<dbReference type="PANTHER" id="PTHR11579">
    <property type="entry name" value="PROTEIN-L-ISOASPARTATE O-METHYLTRANSFERASE"/>
    <property type="match status" value="1"/>
</dbReference>
<proteinExistence type="inferred from homology"/>
<sequence>MIFRLQELSTQTNFPFDQTKLLYDGFCRDTDNEEGLKMNKFVEVMSEIFTNENPALLERLFHVFDKDNSQLITFSEFLHGVAILDHGTFDQRISFGFRVYDQNEDGYIVREDLEKILKNSYENHFEILTNEINHYGGENEKKAILSEKLHFSQILDQIFNQIDLDKDNKISQEEFKHFSLKNKILIQWMYQAGDFFGTNESSSPITSDSFYSIDTSSTIADSSREVNESDFYDQSIPTYSVSEPESFLYSLSLSRSITESEFDFDFGIDFPSDDPFDCETEQPRPIIDRQLILKQLNLDGKESFSNDPNFQEIRDDLLVLISELVNSKVIKIQEMINCFCCVPRNFFIPHRDTSKYPVLRDIFVKIPELEMTEISPSLLSIILDFAEISQGSNVLIIGSGTGILPTMASLLIGEAGLCDIMEHDQHQFAFAQNNILSYFRDFKPKRNFSQIYFTNCNIEDFQANFPNQITRKDGFAHPLSTENKQDEINENISLRKKPNVENSNFGEDEEKKIIKKNNQNSNIANNQNKNIQQKNHHHHHHHHHHNNNSSSKNNHNQQIITNNKYEKQNHSRLSKHSRFSDKIKRGYDKIICMYSLHRKDLHRFVHLLDSNGSLIFFRTHSLCRYSPSVESKKRMQKLRDILSKSNFAKTYPFKRTTKFVELYPIQDYIKHYSQEQTTLLSSHAENGYLNDQKCMNALLVVPREEFVPKKLSQNAYFPDENIRVESLGFTITAPYLYSISLQELEFSEGMSFLDIGCGCGHLSVLAAYLIGSSGSVLAIDITDEIVQFAESNAERFRLLNHCSLASINFQNKNVFVFSSTFDGSFDRIFCGASCKWNRLVSLTRYLKPNGILVGPCDSQLIKIYKNESSLTVQELCWFPPNENLQLPFEERLEVQGESQTVLTSVLLL</sequence>
<feature type="domain" description="EF-hand" evidence="4">
    <location>
        <begin position="52"/>
        <end position="87"/>
    </location>
</feature>
<feature type="region of interest" description="Disordered" evidence="3">
    <location>
        <begin position="532"/>
        <end position="555"/>
    </location>
</feature>
<dbReference type="AlphaFoldDB" id="A0A9Q0R630"/>
<dbReference type="Pfam" id="PF01135">
    <property type="entry name" value="PCMT"/>
    <property type="match status" value="2"/>
</dbReference>
<comment type="caution">
    <text evidence="5">The sequence shown here is derived from an EMBL/GenBank/DDBJ whole genome shotgun (WGS) entry which is preliminary data.</text>
</comment>
<keyword evidence="2" id="KW-0106">Calcium</keyword>
<keyword evidence="6" id="KW-1185">Reference proteome</keyword>
<dbReference type="EMBL" id="JAPDFW010000114">
    <property type="protein sequence ID" value="KAJ5068574.1"/>
    <property type="molecule type" value="Genomic_DNA"/>
</dbReference>
<dbReference type="InterPro" id="IPR002048">
    <property type="entry name" value="EF_hand_dom"/>
</dbReference>
<dbReference type="SUPFAM" id="SSF47473">
    <property type="entry name" value="EF-hand"/>
    <property type="match status" value="1"/>
</dbReference>
<dbReference type="Pfam" id="PF13499">
    <property type="entry name" value="EF-hand_7"/>
    <property type="match status" value="1"/>
</dbReference>
<dbReference type="InterPro" id="IPR000682">
    <property type="entry name" value="PCMT"/>
</dbReference>
<gene>
    <name evidence="5" type="ORF">M0811_02516</name>
</gene>
<dbReference type="InterPro" id="IPR018247">
    <property type="entry name" value="EF_Hand_1_Ca_BS"/>
</dbReference>
<protein>
    <submittedName>
        <fullName evidence="5">Protein-l-isoaspartate o-methyltransferase</fullName>
    </submittedName>
</protein>
<feature type="domain" description="EF-hand" evidence="4">
    <location>
        <begin position="88"/>
        <end position="123"/>
    </location>
</feature>
<evidence type="ECO:0000256" key="3">
    <source>
        <dbReference type="SAM" id="MobiDB-lite"/>
    </source>
</evidence>
<evidence type="ECO:0000256" key="2">
    <source>
        <dbReference type="ARBA" id="ARBA00022837"/>
    </source>
</evidence>
<dbReference type="GO" id="GO:0004719">
    <property type="term" value="F:protein-L-isoaspartate (D-aspartate) O-methyltransferase activity"/>
    <property type="evidence" value="ECO:0007669"/>
    <property type="project" value="UniProtKB-EC"/>
</dbReference>
<dbReference type="Proteomes" id="UP001149090">
    <property type="component" value="Unassembled WGS sequence"/>
</dbReference>
<organism evidence="5 6">
    <name type="scientific">Anaeramoeba ignava</name>
    <name type="common">Anaerobic marine amoeba</name>
    <dbReference type="NCBI Taxonomy" id="1746090"/>
    <lineage>
        <taxon>Eukaryota</taxon>
        <taxon>Metamonada</taxon>
        <taxon>Anaeramoebidae</taxon>
        <taxon>Anaeramoeba</taxon>
    </lineage>
</organism>
<comment type="similarity">
    <text evidence="1">Belongs to the methyltransferase superfamily. L-isoaspartyl/D-aspartyl protein methyltransferase family.</text>
</comment>
<evidence type="ECO:0000256" key="1">
    <source>
        <dbReference type="ARBA" id="ARBA00005369"/>
    </source>
</evidence>
<evidence type="ECO:0000259" key="4">
    <source>
        <dbReference type="PROSITE" id="PS50222"/>
    </source>
</evidence>
<dbReference type="CDD" id="cd02440">
    <property type="entry name" value="AdoMet_MTases"/>
    <property type="match status" value="1"/>
</dbReference>
<name>A0A9Q0R630_ANAIG</name>
<dbReference type="SMART" id="SM00054">
    <property type="entry name" value="EFh"/>
    <property type="match status" value="3"/>
</dbReference>
<reference evidence="5" key="1">
    <citation type="submission" date="2022-10" db="EMBL/GenBank/DDBJ databases">
        <title>Novel sulphate-reducing endosymbionts in the free-living metamonad Anaeramoeba.</title>
        <authorList>
            <person name="Jerlstrom-Hultqvist J."/>
            <person name="Cepicka I."/>
            <person name="Gallot-Lavallee L."/>
            <person name="Salas-Leiva D."/>
            <person name="Curtis B.A."/>
            <person name="Zahonova K."/>
            <person name="Pipaliya S."/>
            <person name="Dacks J."/>
            <person name="Roger A.J."/>
        </authorList>
    </citation>
    <scope>NUCLEOTIDE SEQUENCE</scope>
    <source>
        <strain evidence="5">BMAN</strain>
    </source>
</reference>
<dbReference type="GO" id="GO:0032259">
    <property type="term" value="P:methylation"/>
    <property type="evidence" value="ECO:0007669"/>
    <property type="project" value="UniProtKB-KW"/>
</dbReference>
<dbReference type="GO" id="GO:0005737">
    <property type="term" value="C:cytoplasm"/>
    <property type="evidence" value="ECO:0007669"/>
    <property type="project" value="UniProtKB-SubCell"/>
</dbReference>
<dbReference type="Gene3D" id="3.40.50.150">
    <property type="entry name" value="Vaccinia Virus protein VP39"/>
    <property type="match status" value="2"/>
</dbReference>
<feature type="compositionally biased region" description="Basic residues" evidence="3">
    <location>
        <begin position="534"/>
        <end position="546"/>
    </location>
</feature>
<dbReference type="GO" id="GO:0005509">
    <property type="term" value="F:calcium ion binding"/>
    <property type="evidence" value="ECO:0007669"/>
    <property type="project" value="InterPro"/>
</dbReference>
<dbReference type="PANTHER" id="PTHR11579:SF9">
    <property type="entry name" value="PROTEIN-L-ISOASPARTATE O-METHYLTRANSFERASE"/>
    <property type="match status" value="1"/>
</dbReference>
<dbReference type="CDD" id="cd00051">
    <property type="entry name" value="EFh"/>
    <property type="match status" value="2"/>
</dbReference>
<feature type="domain" description="EF-hand" evidence="4">
    <location>
        <begin position="150"/>
        <end position="185"/>
    </location>
</feature>
<dbReference type="OrthoDB" id="73890at2759"/>
<dbReference type="PROSITE" id="PS00018">
    <property type="entry name" value="EF_HAND_1"/>
    <property type="match status" value="2"/>
</dbReference>
<dbReference type="InterPro" id="IPR011992">
    <property type="entry name" value="EF-hand-dom_pair"/>
</dbReference>
<evidence type="ECO:0000313" key="5">
    <source>
        <dbReference type="EMBL" id="KAJ5068574.1"/>
    </source>
</evidence>
<evidence type="ECO:0000313" key="6">
    <source>
        <dbReference type="Proteomes" id="UP001149090"/>
    </source>
</evidence>
<dbReference type="Gene3D" id="1.10.238.10">
    <property type="entry name" value="EF-hand"/>
    <property type="match status" value="1"/>
</dbReference>
<dbReference type="SUPFAM" id="SSF53335">
    <property type="entry name" value="S-adenosyl-L-methionine-dependent methyltransferases"/>
    <property type="match status" value="2"/>
</dbReference>